<sequence length="329" mass="35913">MLTFSAHKRFKNWRQTLCITALLSLLPFSAHSTEGGIGYYVPGTAATLIDRAPVQTGWVFEAIYLNYSGDLNANVDLPIAGLVTAGIDVQLNSVVPGAFYTFENTVLGAKYSVGAFASWVDVDVTGKIESSLGSLRRSESESGLGDTTVIPLLMGWVDGNWQYNAMLPVHAPTGDYDVGRLANPGLNYWAVDPTFGVAYSNMESGFNATLFTGLTINQENSDTDYRSGRLLHFDGSLQQMVKAGDGFVTMGVEAFWNNQISDDKNQGGLVGPFRQKTAGIGPVIGYMLPKGKDNIVFEFRWLPQLDSTNTTEGDYFWLKFVYQLGTGKK</sequence>
<evidence type="ECO:0000313" key="3">
    <source>
        <dbReference type="Proteomes" id="UP000464675"/>
    </source>
</evidence>
<accession>A0ABX6J0F6</accession>
<evidence type="ECO:0000256" key="1">
    <source>
        <dbReference type="SAM" id="SignalP"/>
    </source>
</evidence>
<reference evidence="2 3" key="1">
    <citation type="submission" date="2020-01" db="EMBL/GenBank/DDBJ databases">
        <title>The possibility of degradation of plastic by Microbulbifer hydrolyticus IRE-31.</title>
        <authorList>
            <person name="Liu L."/>
        </authorList>
    </citation>
    <scope>NUCLEOTIDE SEQUENCE [LARGE SCALE GENOMIC DNA]</scope>
    <source>
        <strain evidence="2 3">IRE-31</strain>
    </source>
</reference>
<dbReference type="Proteomes" id="UP000464675">
    <property type="component" value="Chromosome"/>
</dbReference>
<keyword evidence="3" id="KW-1185">Reference proteome</keyword>
<feature type="chain" id="PRO_5046601619" evidence="1">
    <location>
        <begin position="33"/>
        <end position="329"/>
    </location>
</feature>
<dbReference type="EMBL" id="CP047491">
    <property type="protein sequence ID" value="QHQ40546.1"/>
    <property type="molecule type" value="Genomic_DNA"/>
</dbReference>
<protein>
    <submittedName>
        <fullName evidence="2">Transporter</fullName>
    </submittedName>
</protein>
<gene>
    <name evidence="2" type="ORF">GTQ55_17220</name>
</gene>
<feature type="signal peptide" evidence="1">
    <location>
        <begin position="1"/>
        <end position="32"/>
    </location>
</feature>
<dbReference type="InterPro" id="IPR025737">
    <property type="entry name" value="FApF"/>
</dbReference>
<name>A0ABX6J0F6_9GAMM</name>
<dbReference type="Pfam" id="PF13557">
    <property type="entry name" value="Phenol_MetA_deg"/>
    <property type="match status" value="1"/>
</dbReference>
<proteinExistence type="predicted"/>
<evidence type="ECO:0000313" key="2">
    <source>
        <dbReference type="EMBL" id="QHQ40546.1"/>
    </source>
</evidence>
<organism evidence="2 3">
    <name type="scientific">Microbulbifer hydrolyticus</name>
    <dbReference type="NCBI Taxonomy" id="48074"/>
    <lineage>
        <taxon>Bacteria</taxon>
        <taxon>Pseudomonadati</taxon>
        <taxon>Pseudomonadota</taxon>
        <taxon>Gammaproteobacteria</taxon>
        <taxon>Cellvibrionales</taxon>
        <taxon>Microbulbiferaceae</taxon>
        <taxon>Microbulbifer</taxon>
    </lineage>
</organism>
<keyword evidence="1" id="KW-0732">Signal</keyword>